<dbReference type="AlphaFoldDB" id="A0A1H6F433"/>
<dbReference type="Gene3D" id="1.10.530.10">
    <property type="match status" value="1"/>
</dbReference>
<gene>
    <name evidence="5" type="ORF">SAMN05444920_1781</name>
</gene>
<feature type="compositionally biased region" description="Basic and acidic residues" evidence="2">
    <location>
        <begin position="32"/>
        <end position="45"/>
    </location>
</feature>
<keyword evidence="1 5" id="KW-0378">Hydrolase</keyword>
<feature type="signal peptide" evidence="3">
    <location>
        <begin position="1"/>
        <end position="27"/>
    </location>
</feature>
<dbReference type="RefSeq" id="WP_103965019.1">
    <property type="nucleotide sequence ID" value="NZ_FNVT01000078.1"/>
</dbReference>
<dbReference type="OrthoDB" id="3734014at2"/>
<evidence type="ECO:0000256" key="3">
    <source>
        <dbReference type="SAM" id="SignalP"/>
    </source>
</evidence>
<protein>
    <submittedName>
        <fullName evidence="5">Flagellum-specific peptidoglycan hydrolase FlgJ</fullName>
    </submittedName>
</protein>
<keyword evidence="3" id="KW-0732">Signal</keyword>
<sequence>MNFASKASVIGVLAVLAGGLFAGTAQAAPKPPADEKTQQESRDAATKSQVRAAAGFQDDFINVAGPAAQAVMAEFRVPASVGTAQAILESNWGRSTLSVNDKNYFGFKCTSPTSPGSIAVGCHKYTTQECTPTCHNVDAYFRVYATMRDSFRDYGRLLSTNAVYAPAFQHLNDPDEFARKIGARYATDPAYADKVITLMRNWNLYRFNTATGGSSLSGDGKADIAAVLPSGEVKAWRNGAGFAAMPWDADAIVGTGFSKD</sequence>
<dbReference type="Pfam" id="PF01832">
    <property type="entry name" value="Glucosaminidase"/>
    <property type="match status" value="1"/>
</dbReference>
<dbReference type="EMBL" id="FNVT01000078">
    <property type="protein sequence ID" value="SEH04151.1"/>
    <property type="molecule type" value="Genomic_DNA"/>
</dbReference>
<feature type="non-terminal residue" evidence="5">
    <location>
        <position position="260"/>
    </location>
</feature>
<dbReference type="InterPro" id="IPR051056">
    <property type="entry name" value="Glycosyl_Hydrolase_73"/>
</dbReference>
<feature type="domain" description="Mannosyl-glycoprotein endo-beta-N-acetylglucosamidase-like" evidence="4">
    <location>
        <begin position="49"/>
        <end position="208"/>
    </location>
</feature>
<proteinExistence type="predicted"/>
<evidence type="ECO:0000256" key="1">
    <source>
        <dbReference type="ARBA" id="ARBA00022801"/>
    </source>
</evidence>
<evidence type="ECO:0000256" key="2">
    <source>
        <dbReference type="SAM" id="MobiDB-lite"/>
    </source>
</evidence>
<dbReference type="PANTHER" id="PTHR33308">
    <property type="entry name" value="PEPTIDOGLYCAN HYDROLASE FLGJ"/>
    <property type="match status" value="1"/>
</dbReference>
<evidence type="ECO:0000259" key="4">
    <source>
        <dbReference type="SMART" id="SM00047"/>
    </source>
</evidence>
<feature type="region of interest" description="Disordered" evidence="2">
    <location>
        <begin position="26"/>
        <end position="48"/>
    </location>
</feature>
<dbReference type="SMART" id="SM00047">
    <property type="entry name" value="LYZ2"/>
    <property type="match status" value="1"/>
</dbReference>
<organism evidence="5 6">
    <name type="scientific">Nonomuraea solani</name>
    <dbReference type="NCBI Taxonomy" id="1144553"/>
    <lineage>
        <taxon>Bacteria</taxon>
        <taxon>Bacillati</taxon>
        <taxon>Actinomycetota</taxon>
        <taxon>Actinomycetes</taxon>
        <taxon>Streptosporangiales</taxon>
        <taxon>Streptosporangiaceae</taxon>
        <taxon>Nonomuraea</taxon>
    </lineage>
</organism>
<keyword evidence="6" id="KW-1185">Reference proteome</keyword>
<dbReference type="Proteomes" id="UP000236732">
    <property type="component" value="Unassembled WGS sequence"/>
</dbReference>
<evidence type="ECO:0000313" key="6">
    <source>
        <dbReference type="Proteomes" id="UP000236732"/>
    </source>
</evidence>
<reference evidence="5 6" key="1">
    <citation type="submission" date="2016-10" db="EMBL/GenBank/DDBJ databases">
        <authorList>
            <person name="de Groot N.N."/>
        </authorList>
    </citation>
    <scope>NUCLEOTIDE SEQUENCE [LARGE SCALE GENOMIC DNA]</scope>
    <source>
        <strain evidence="5 6">CGMCC 4.7037</strain>
    </source>
</reference>
<evidence type="ECO:0000313" key="5">
    <source>
        <dbReference type="EMBL" id="SEH04151.1"/>
    </source>
</evidence>
<dbReference type="GO" id="GO:0004040">
    <property type="term" value="F:amidase activity"/>
    <property type="evidence" value="ECO:0007669"/>
    <property type="project" value="InterPro"/>
</dbReference>
<dbReference type="PANTHER" id="PTHR33308:SF9">
    <property type="entry name" value="PEPTIDOGLYCAN HYDROLASE FLGJ"/>
    <property type="match status" value="1"/>
</dbReference>
<accession>A0A1H6F433</accession>
<feature type="chain" id="PRO_5009297759" evidence="3">
    <location>
        <begin position="28"/>
        <end position="260"/>
    </location>
</feature>
<name>A0A1H6F433_9ACTN</name>
<dbReference type="InterPro" id="IPR002901">
    <property type="entry name" value="MGlyc_endo_b_GlcNAc-like_dom"/>
</dbReference>